<dbReference type="Proteomes" id="UP000008783">
    <property type="component" value="Unassembled WGS sequence"/>
</dbReference>
<dbReference type="HOGENOM" id="CLU_1993743_0_0_1"/>
<name>E3KXQ5_PUCGT</name>
<reference key="1">
    <citation type="submission" date="2007-01" db="EMBL/GenBank/DDBJ databases">
        <title>The Genome Sequence of Puccinia graminis f. sp. tritici Strain CRL 75-36-700-3.</title>
        <authorList>
            <consortium name="The Broad Institute Genome Sequencing Platform"/>
            <person name="Birren B."/>
            <person name="Lander E."/>
            <person name="Galagan J."/>
            <person name="Nusbaum C."/>
            <person name="Devon K."/>
            <person name="Cuomo C."/>
            <person name="Jaffe D."/>
            <person name="Butler J."/>
            <person name="Alvarez P."/>
            <person name="Gnerre S."/>
            <person name="Grabherr M."/>
            <person name="Mauceli E."/>
            <person name="Brockman W."/>
            <person name="Young S."/>
            <person name="LaButti K."/>
            <person name="Sykes S."/>
            <person name="DeCaprio D."/>
            <person name="Crawford M."/>
            <person name="Koehrsen M."/>
            <person name="Engels R."/>
            <person name="Montgomery P."/>
            <person name="Pearson M."/>
            <person name="Howarth C."/>
            <person name="Larson L."/>
            <person name="White J."/>
            <person name="Zeng Q."/>
            <person name="Kodira C."/>
            <person name="Yandava C."/>
            <person name="Alvarado L."/>
            <person name="O'Leary S."/>
            <person name="Szabo L."/>
            <person name="Dean R."/>
            <person name="Schein J."/>
        </authorList>
    </citation>
    <scope>NUCLEOTIDE SEQUENCE</scope>
    <source>
        <strain>CRL 75-36-700-3</strain>
    </source>
</reference>
<evidence type="ECO:0000313" key="2">
    <source>
        <dbReference type="Proteomes" id="UP000008783"/>
    </source>
</evidence>
<dbReference type="EMBL" id="DS178319">
    <property type="protein sequence ID" value="EFP89117.1"/>
    <property type="molecule type" value="Genomic_DNA"/>
</dbReference>
<dbReference type="VEuPathDB" id="FungiDB:PGTG_14958"/>
<dbReference type="KEGG" id="pgr:PGTG_14958"/>
<reference evidence="2" key="2">
    <citation type="journal article" date="2011" name="Proc. Natl. Acad. Sci. U.S.A.">
        <title>Obligate biotrophy features unraveled by the genomic analysis of rust fungi.</title>
        <authorList>
            <person name="Duplessis S."/>
            <person name="Cuomo C.A."/>
            <person name="Lin Y.-C."/>
            <person name="Aerts A."/>
            <person name="Tisserant E."/>
            <person name="Veneault-Fourrey C."/>
            <person name="Joly D.L."/>
            <person name="Hacquard S."/>
            <person name="Amselem J."/>
            <person name="Cantarel B.L."/>
            <person name="Chiu R."/>
            <person name="Coutinho P.M."/>
            <person name="Feau N."/>
            <person name="Field M."/>
            <person name="Frey P."/>
            <person name="Gelhaye E."/>
            <person name="Goldberg J."/>
            <person name="Grabherr M.G."/>
            <person name="Kodira C.D."/>
            <person name="Kohler A."/>
            <person name="Kuees U."/>
            <person name="Lindquist E.A."/>
            <person name="Lucas S.M."/>
            <person name="Mago R."/>
            <person name="Mauceli E."/>
            <person name="Morin E."/>
            <person name="Murat C."/>
            <person name="Pangilinan J.L."/>
            <person name="Park R."/>
            <person name="Pearson M."/>
            <person name="Quesneville H."/>
            <person name="Rouhier N."/>
            <person name="Sakthikumar S."/>
            <person name="Salamov A.A."/>
            <person name="Schmutz J."/>
            <person name="Selles B."/>
            <person name="Shapiro H."/>
            <person name="Tanguay P."/>
            <person name="Tuskan G.A."/>
            <person name="Henrissat B."/>
            <person name="Van de Peer Y."/>
            <person name="Rouze P."/>
            <person name="Ellis J.G."/>
            <person name="Dodds P.N."/>
            <person name="Schein J.E."/>
            <person name="Zhong S."/>
            <person name="Hamelin R.C."/>
            <person name="Grigoriev I.V."/>
            <person name="Szabo L.J."/>
            <person name="Martin F."/>
        </authorList>
    </citation>
    <scope>NUCLEOTIDE SEQUENCE [LARGE SCALE GENOMIC DNA]</scope>
    <source>
        <strain evidence="2">CRL 75-36-700-3 / race SCCL</strain>
    </source>
</reference>
<dbReference type="GeneID" id="10546667"/>
<sequence>MENKGNSGDNSHIHAILEPMQIKFEKYWTNMKEFSALITIFDLLYFHLANEEREDAATDGIKQLIKKVFFGWLTSYTSNISNTSTGDSFTNLHFSASTRIQMYCKAGPLPLRTTGVLGAEGFFTN</sequence>
<protein>
    <recommendedName>
        <fullName evidence="3">hAT-like transposase RNase-H fold domain-containing protein</fullName>
    </recommendedName>
</protein>
<dbReference type="RefSeq" id="XP_003333536.1">
    <property type="nucleotide sequence ID" value="XM_003333488.1"/>
</dbReference>
<evidence type="ECO:0000313" key="1">
    <source>
        <dbReference type="EMBL" id="EFP89117.1"/>
    </source>
</evidence>
<organism evidence="1 2">
    <name type="scientific">Puccinia graminis f. sp. tritici (strain CRL 75-36-700-3 / race SCCL)</name>
    <name type="common">Black stem rust fungus</name>
    <dbReference type="NCBI Taxonomy" id="418459"/>
    <lineage>
        <taxon>Eukaryota</taxon>
        <taxon>Fungi</taxon>
        <taxon>Dikarya</taxon>
        <taxon>Basidiomycota</taxon>
        <taxon>Pucciniomycotina</taxon>
        <taxon>Pucciniomycetes</taxon>
        <taxon>Pucciniales</taxon>
        <taxon>Pucciniaceae</taxon>
        <taxon>Puccinia</taxon>
    </lineage>
</organism>
<keyword evidence="2" id="KW-1185">Reference proteome</keyword>
<proteinExistence type="predicted"/>
<dbReference type="InParanoid" id="E3KXQ5"/>
<evidence type="ECO:0008006" key="3">
    <source>
        <dbReference type="Google" id="ProtNLM"/>
    </source>
</evidence>
<gene>
    <name evidence="1" type="ORF">PGTG_14958</name>
</gene>
<accession>E3KXQ5</accession>
<dbReference type="AlphaFoldDB" id="E3KXQ5"/>